<reference evidence="2" key="1">
    <citation type="journal article" date="2018" name="Genome Biol. Evol.">
        <title>Genomics and development of Lentinus tigrinus, a white-rot wood-decaying mushroom with dimorphic fruiting bodies.</title>
        <authorList>
            <person name="Wu B."/>
            <person name="Xu Z."/>
            <person name="Knudson A."/>
            <person name="Carlson A."/>
            <person name="Chen N."/>
            <person name="Kovaka S."/>
            <person name="LaButti K."/>
            <person name="Lipzen A."/>
            <person name="Pennachio C."/>
            <person name="Riley R."/>
            <person name="Schakwitz W."/>
            <person name="Umezawa K."/>
            <person name="Ohm R.A."/>
            <person name="Grigoriev I.V."/>
            <person name="Nagy L.G."/>
            <person name="Gibbons J."/>
            <person name="Hibbett D."/>
        </authorList>
    </citation>
    <scope>NUCLEOTIDE SEQUENCE [LARGE SCALE GENOMIC DNA]</scope>
    <source>
        <strain evidence="2">ALCF2SS1-6</strain>
    </source>
</reference>
<accession>A0A5C2SFD0</accession>
<gene>
    <name evidence="2" type="ORF">L227DRAFT_34317</name>
</gene>
<name>A0A5C2SFD0_9APHY</name>
<dbReference type="Proteomes" id="UP000313359">
    <property type="component" value="Unassembled WGS sequence"/>
</dbReference>
<sequence length="125" mass="14150">MMFPRPRRANVAQWLRASKQTRGARHASRKSNPWPEPQGTAEAPKARTWIYPVSRIANFTIVPTAILYAVFFADFGDHEHVFMPPRRWLDAQKASFFSLTPEEQRLAGVDTATSDTPKQGSGTHQ</sequence>
<protein>
    <submittedName>
        <fullName evidence="2">Uncharacterized protein</fullName>
    </submittedName>
</protein>
<evidence type="ECO:0000256" key="1">
    <source>
        <dbReference type="SAM" id="MobiDB-lite"/>
    </source>
</evidence>
<dbReference type="AlphaFoldDB" id="A0A5C2SFD0"/>
<feature type="region of interest" description="Disordered" evidence="1">
    <location>
        <begin position="106"/>
        <end position="125"/>
    </location>
</feature>
<dbReference type="OrthoDB" id="192748at2759"/>
<proteinExistence type="predicted"/>
<feature type="compositionally biased region" description="Polar residues" evidence="1">
    <location>
        <begin position="111"/>
        <end position="125"/>
    </location>
</feature>
<feature type="region of interest" description="Disordered" evidence="1">
    <location>
        <begin position="17"/>
        <end position="45"/>
    </location>
</feature>
<evidence type="ECO:0000313" key="3">
    <source>
        <dbReference type="Proteomes" id="UP000313359"/>
    </source>
</evidence>
<evidence type="ECO:0000313" key="2">
    <source>
        <dbReference type="EMBL" id="RPD62371.1"/>
    </source>
</evidence>
<dbReference type="EMBL" id="ML122259">
    <property type="protein sequence ID" value="RPD62371.1"/>
    <property type="molecule type" value="Genomic_DNA"/>
</dbReference>
<keyword evidence="3" id="KW-1185">Reference proteome</keyword>
<dbReference type="STRING" id="1328759.A0A5C2SFD0"/>
<organism evidence="2 3">
    <name type="scientific">Lentinus tigrinus ALCF2SS1-6</name>
    <dbReference type="NCBI Taxonomy" id="1328759"/>
    <lineage>
        <taxon>Eukaryota</taxon>
        <taxon>Fungi</taxon>
        <taxon>Dikarya</taxon>
        <taxon>Basidiomycota</taxon>
        <taxon>Agaricomycotina</taxon>
        <taxon>Agaricomycetes</taxon>
        <taxon>Polyporales</taxon>
        <taxon>Polyporaceae</taxon>
        <taxon>Lentinus</taxon>
    </lineage>
</organism>